<dbReference type="AlphaFoldDB" id="A0A8E2DUD0"/>
<gene>
    <name evidence="1" type="ORF">OBBRIDRAFT_800279</name>
</gene>
<name>A0A8E2DUD0_9APHY</name>
<evidence type="ECO:0000313" key="2">
    <source>
        <dbReference type="Proteomes" id="UP000250043"/>
    </source>
</evidence>
<dbReference type="Proteomes" id="UP000250043">
    <property type="component" value="Unassembled WGS sequence"/>
</dbReference>
<reference evidence="1 2" key="1">
    <citation type="submission" date="2016-07" db="EMBL/GenBank/DDBJ databases">
        <title>Draft genome of the white-rot fungus Obba rivulosa 3A-2.</title>
        <authorList>
            <consortium name="DOE Joint Genome Institute"/>
            <person name="Miettinen O."/>
            <person name="Riley R."/>
            <person name="Acob R."/>
            <person name="Barry K."/>
            <person name="Cullen D."/>
            <person name="De Vries R."/>
            <person name="Hainaut M."/>
            <person name="Hatakka A."/>
            <person name="Henrissat B."/>
            <person name="Hilden K."/>
            <person name="Kuo R."/>
            <person name="Labutti K."/>
            <person name="Lipzen A."/>
            <person name="Makela M.R."/>
            <person name="Sandor L."/>
            <person name="Spatafora J.W."/>
            <person name="Grigoriev I.V."/>
            <person name="Hibbett D.S."/>
        </authorList>
    </citation>
    <scope>NUCLEOTIDE SEQUENCE [LARGE SCALE GENOMIC DNA]</scope>
    <source>
        <strain evidence="1 2">3A-2</strain>
    </source>
</reference>
<dbReference type="EMBL" id="KV722333">
    <property type="protein sequence ID" value="OCH96025.1"/>
    <property type="molecule type" value="Genomic_DNA"/>
</dbReference>
<keyword evidence="2" id="KW-1185">Reference proteome</keyword>
<protein>
    <submittedName>
        <fullName evidence="1">Uncharacterized protein</fullName>
    </submittedName>
</protein>
<evidence type="ECO:0000313" key="1">
    <source>
        <dbReference type="EMBL" id="OCH96025.1"/>
    </source>
</evidence>
<accession>A0A8E2DUD0</accession>
<dbReference type="OrthoDB" id="10511098at2759"/>
<proteinExistence type="predicted"/>
<organism evidence="1 2">
    <name type="scientific">Obba rivulosa</name>
    <dbReference type="NCBI Taxonomy" id="1052685"/>
    <lineage>
        <taxon>Eukaryota</taxon>
        <taxon>Fungi</taxon>
        <taxon>Dikarya</taxon>
        <taxon>Basidiomycota</taxon>
        <taxon>Agaricomycotina</taxon>
        <taxon>Agaricomycetes</taxon>
        <taxon>Polyporales</taxon>
        <taxon>Gelatoporiaceae</taxon>
        <taxon>Obba</taxon>
    </lineage>
</organism>
<sequence length="226" mass="26509">MGRRAKYFTLEERRAAERELQKKRDTSKRYVYGSVEVPRLMSGSYRGKARRQRYNARTYARAHCRRTKQSSAELPVGSQTSTAFELPKDMPEDLVELAFTRVDSYLIHDLRSLQGQLCSQLHTEGHQRALHCREGCVKEAHEDGLAYLEQLLHEWEESQTMQLFGSDEDLIQLEWLARHIYCLWDDLEMMENDAADLLCLYEISLLSWQSLTNLHLEYYGPQNDDI</sequence>